<evidence type="ECO:0000256" key="3">
    <source>
        <dbReference type="ARBA" id="ARBA00023002"/>
    </source>
</evidence>
<dbReference type="PRINTS" id="PR00420">
    <property type="entry name" value="RNGMNOXGNASE"/>
</dbReference>
<dbReference type="HOGENOM" id="CLU_009665_14_2_1"/>
<evidence type="ECO:0000259" key="5">
    <source>
        <dbReference type="Pfam" id="PF01494"/>
    </source>
</evidence>
<evidence type="ECO:0000313" key="6">
    <source>
        <dbReference type="EMBL" id="KEY74811.1"/>
    </source>
</evidence>
<dbReference type="PANTHER" id="PTHR43004">
    <property type="entry name" value="TRK SYSTEM POTASSIUM UPTAKE PROTEIN"/>
    <property type="match status" value="1"/>
</dbReference>
<reference evidence="6 7" key="1">
    <citation type="journal article" date="2014" name="BMC Genomics">
        <title>Comparative genome sequencing reveals chemotype-specific gene clusters in the toxigenic black mold Stachybotrys.</title>
        <authorList>
            <person name="Semeiks J."/>
            <person name="Borek D."/>
            <person name="Otwinowski Z."/>
            <person name="Grishin N.V."/>
        </authorList>
    </citation>
    <scope>NUCLEOTIDE SEQUENCE [LARGE SCALE GENOMIC DNA]</scope>
    <source>
        <strain evidence="7">CBS 109288 / IBT 7711</strain>
    </source>
</reference>
<keyword evidence="1" id="KW-0285">Flavoprotein</keyword>
<feature type="chain" id="PRO_5001771879" description="FAD-binding domain-containing protein" evidence="4">
    <location>
        <begin position="23"/>
        <end position="564"/>
    </location>
</feature>
<keyword evidence="7" id="KW-1185">Reference proteome</keyword>
<sequence>MSPMTPLNVLIVGGGPVGLALALDLGQRGVRSTIVEQRSATNSGIQAKASVLDERTMEYCRQLGVVDDVANSGYPDSLSGDTVFCTGFGDKYIGRLEMPSAKDREVPAESSEMMRRCPQMLFDPLLARAVMAQGMTDIRFGLECVGCEQDDEGVTIFVRNTKEGHTENIRARYVVGCDGPASAVRKALGIAFEGQLLGYSTSAIVKVDLERYNTFGGRKAERYGFIAPEGVWANFTTIDGKDLWRFTLMGVVEKIDIDKLDIDSPLRKSLGREDAEYEIISISQWRRSQFVADKYVTGRVFLAGDSAHVMSPTGGHGLNTGLGDARDLAWILQGLVEGWGGPGLIGAYDAERRPVALRNSSNSSQNFQVWKDRRGRDKVLESSPEADEQRRVLGEKLAVIVAKEFQALGIALGYKYADSPLIVPDGSEAPPDDPEKYIQTARPGHRAPHYWLEAGTSTIDLFGDSFVLLYLGTDLPAPGQALVEAATRVGMPLKCVVIHDKNVAELYQSPFALVRPDGMVAWRGDSLPDDVQGLVDQVRGAAAAEEWNYISVKEFLSSSVFTST</sequence>
<gene>
    <name evidence="6" type="ORF">S7711_06498</name>
</gene>
<evidence type="ECO:0000313" key="7">
    <source>
        <dbReference type="Proteomes" id="UP000028045"/>
    </source>
</evidence>
<protein>
    <recommendedName>
        <fullName evidence="5">FAD-binding domain-containing protein</fullName>
    </recommendedName>
</protein>
<accession>A0A084BB82</accession>
<evidence type="ECO:0000256" key="1">
    <source>
        <dbReference type="ARBA" id="ARBA00022630"/>
    </source>
</evidence>
<feature type="domain" description="FAD-binding" evidence="5">
    <location>
        <begin position="8"/>
        <end position="359"/>
    </location>
</feature>
<dbReference type="NCBIfam" id="NF004780">
    <property type="entry name" value="PRK06126.1"/>
    <property type="match status" value="1"/>
</dbReference>
<dbReference type="InterPro" id="IPR036188">
    <property type="entry name" value="FAD/NAD-bd_sf"/>
</dbReference>
<dbReference type="GO" id="GO:0071949">
    <property type="term" value="F:FAD binding"/>
    <property type="evidence" value="ECO:0007669"/>
    <property type="project" value="InterPro"/>
</dbReference>
<dbReference type="Pfam" id="PF01494">
    <property type="entry name" value="FAD_binding_3"/>
    <property type="match status" value="1"/>
</dbReference>
<feature type="signal peptide" evidence="4">
    <location>
        <begin position="1"/>
        <end position="22"/>
    </location>
</feature>
<organism evidence="6 7">
    <name type="scientific">Stachybotrys chartarum (strain CBS 109288 / IBT 7711)</name>
    <name type="common">Toxic black mold</name>
    <name type="synonym">Stilbospora chartarum</name>
    <dbReference type="NCBI Taxonomy" id="1280523"/>
    <lineage>
        <taxon>Eukaryota</taxon>
        <taxon>Fungi</taxon>
        <taxon>Dikarya</taxon>
        <taxon>Ascomycota</taxon>
        <taxon>Pezizomycotina</taxon>
        <taxon>Sordariomycetes</taxon>
        <taxon>Hypocreomycetidae</taxon>
        <taxon>Hypocreales</taxon>
        <taxon>Stachybotryaceae</taxon>
        <taxon>Stachybotrys</taxon>
    </lineage>
</organism>
<keyword evidence="3" id="KW-0560">Oxidoreductase</keyword>
<evidence type="ECO:0000256" key="4">
    <source>
        <dbReference type="SAM" id="SignalP"/>
    </source>
</evidence>
<dbReference type="PANTHER" id="PTHR43004:SF21">
    <property type="entry name" value="FAD-BINDING DOMAIN-CONTAINING PROTEIN-RELATED"/>
    <property type="match status" value="1"/>
</dbReference>
<keyword evidence="4" id="KW-0732">Signal</keyword>
<keyword evidence="2" id="KW-0274">FAD</keyword>
<dbReference type="Gene3D" id="3.40.30.120">
    <property type="match status" value="1"/>
</dbReference>
<dbReference type="Gene3D" id="3.30.9.10">
    <property type="entry name" value="D-Amino Acid Oxidase, subunit A, domain 2"/>
    <property type="match status" value="1"/>
</dbReference>
<dbReference type="OrthoDB" id="2690153at2759"/>
<dbReference type="AlphaFoldDB" id="A0A084BB82"/>
<dbReference type="InterPro" id="IPR002938">
    <property type="entry name" value="FAD-bd"/>
</dbReference>
<dbReference type="InterPro" id="IPR050641">
    <property type="entry name" value="RIFMO-like"/>
</dbReference>
<dbReference type="GO" id="GO:0016709">
    <property type="term" value="F:oxidoreductase activity, acting on paired donors, with incorporation or reduction of molecular oxygen, NAD(P)H as one donor, and incorporation of one atom of oxygen"/>
    <property type="evidence" value="ECO:0007669"/>
    <property type="project" value="UniProtKB-ARBA"/>
</dbReference>
<dbReference type="Proteomes" id="UP000028045">
    <property type="component" value="Unassembled WGS sequence"/>
</dbReference>
<dbReference type="Pfam" id="PF21274">
    <property type="entry name" value="Rng_hyd_C"/>
    <property type="match status" value="1"/>
</dbReference>
<dbReference type="SUPFAM" id="SSF51905">
    <property type="entry name" value="FAD/NAD(P)-binding domain"/>
    <property type="match status" value="1"/>
</dbReference>
<proteinExistence type="predicted"/>
<dbReference type="EMBL" id="KL647473">
    <property type="protein sequence ID" value="KEY74811.1"/>
    <property type="molecule type" value="Genomic_DNA"/>
</dbReference>
<name>A0A084BB82_STACB</name>
<dbReference type="Gene3D" id="3.50.50.60">
    <property type="entry name" value="FAD/NAD(P)-binding domain"/>
    <property type="match status" value="1"/>
</dbReference>
<evidence type="ECO:0000256" key="2">
    <source>
        <dbReference type="ARBA" id="ARBA00022827"/>
    </source>
</evidence>